<evidence type="ECO:0000313" key="2">
    <source>
        <dbReference type="Proteomes" id="UP000039046"/>
    </source>
</evidence>
<gene>
    <name evidence="1" type="ORF">VHEMI08609</name>
</gene>
<sequence length="146" mass="15750">MRPFSFGQWARDIASNPDGPHLSVEEALAQLNATRANTLSSPRNDPYMCGNVPNLPAYGPDAVECINYLAGLGNTLCEVHGFSLFCKRPHAEIVGVTGNAGYDFSTCQHVAQFAGGIMDRCYHDDHVQGLAYVTDNMAITIDGVQS</sequence>
<name>A0A0A1TNS0_9HYPO</name>
<protein>
    <submittedName>
        <fullName evidence="1">Uncharacterized protein</fullName>
    </submittedName>
</protein>
<dbReference type="HOGENOM" id="CLU_104265_0_0_1"/>
<evidence type="ECO:0000313" key="1">
    <source>
        <dbReference type="EMBL" id="CEJ92988.1"/>
    </source>
</evidence>
<proteinExistence type="predicted"/>
<accession>A0A0A1TNS0</accession>
<keyword evidence="2" id="KW-1185">Reference proteome</keyword>
<dbReference type="STRING" id="1531966.A0A0A1TNS0"/>
<dbReference type="PANTHER" id="PTHR39603">
    <property type="entry name" value="CYANOVIRIN-N DOMAIN-CONTAINING PROTEIN"/>
    <property type="match status" value="1"/>
</dbReference>
<dbReference type="Proteomes" id="UP000039046">
    <property type="component" value="Unassembled WGS sequence"/>
</dbReference>
<dbReference type="EMBL" id="CDHN01000005">
    <property type="protein sequence ID" value="CEJ92988.1"/>
    <property type="molecule type" value="Genomic_DNA"/>
</dbReference>
<organism evidence="1 2">
    <name type="scientific">[Torrubiella] hemipterigena</name>
    <dbReference type="NCBI Taxonomy" id="1531966"/>
    <lineage>
        <taxon>Eukaryota</taxon>
        <taxon>Fungi</taxon>
        <taxon>Dikarya</taxon>
        <taxon>Ascomycota</taxon>
        <taxon>Pezizomycotina</taxon>
        <taxon>Sordariomycetes</taxon>
        <taxon>Hypocreomycetidae</taxon>
        <taxon>Hypocreales</taxon>
        <taxon>Clavicipitaceae</taxon>
        <taxon>Clavicipitaceae incertae sedis</taxon>
        <taxon>'Torrubiella' clade</taxon>
    </lineage>
</organism>
<reference evidence="1 2" key="1">
    <citation type="journal article" date="2015" name="Genome Announc.">
        <title>Draft Genome Sequence and Gene Annotation of the Entomopathogenic Fungus Verticillium hemipterigenum.</title>
        <authorList>
            <person name="Horn F."/>
            <person name="Habel A."/>
            <person name="Scharf D.H."/>
            <person name="Dworschak J."/>
            <person name="Brakhage A.A."/>
            <person name="Guthke R."/>
            <person name="Hertweck C."/>
            <person name="Linde J."/>
        </authorList>
    </citation>
    <scope>NUCLEOTIDE SEQUENCE [LARGE SCALE GENOMIC DNA]</scope>
</reference>
<dbReference type="AlphaFoldDB" id="A0A0A1TNS0"/>
<dbReference type="PANTHER" id="PTHR39603:SF1">
    <property type="entry name" value="CYANOVIRIN-N DOMAIN-CONTAINING PROTEIN"/>
    <property type="match status" value="1"/>
</dbReference>
<dbReference type="OrthoDB" id="2112446at2759"/>